<dbReference type="SUPFAM" id="SSF51445">
    <property type="entry name" value="(Trans)glycosidases"/>
    <property type="match status" value="1"/>
</dbReference>
<comment type="caution">
    <text evidence="4">The sequence shown here is derived from an EMBL/GenBank/DDBJ whole genome shotgun (WGS) entry which is preliminary data.</text>
</comment>
<keyword evidence="2 4" id="KW-0378">Hydrolase</keyword>
<evidence type="ECO:0000256" key="3">
    <source>
        <dbReference type="ARBA" id="ARBA00023295"/>
    </source>
</evidence>
<sequence>MSLPKKAKQFKLYMKPIATATRQSIPKIARPVLVFALLLALPFVNKVSAQARKQPAGQVFMPYGKGNAILYNLKNGLYSVSKDKYLAYSKVNATISLNGKTISTKDYTSRTYTKTDITDGFGKGVKYIITLIGKGLNPIKQVFYTYPNHEYFITQIEAAGKGLQTNSIIPFSGNIAAVVGDARSIFVPFDNDTFIRYNAKPFTTPFSNMSAEVGAVYSNDSRNGFVVGSIEHEVWKTGIRSTAKKDSGNAIQVWAGYTENGVTRDNIAHGIISGDVIKSPKILVGYFDDWRTGMEEYAKANRIAEPPYVFNWTKPTPVGWNSWGVMQEKLTYEKATKVADFFADSLAGFRTGKTAFIDLDSYWDFMVKGGPEGDYSKLKQFADYCKSKGLEPGVYWAPFTDWGWKDGPQRKVPGSNYTFGDIWTKVGNGYHDIDGARAIDPTHPGTRERIDLIIGKLKACGFKMIKIDFLGHATAESTHFYDPTVTTGMQAYRKGMEYLIDKLGDQMLIYAAISPSMATGRYVHTRRIACDAFKTIKDTQYTLNSVSYGWWQTFLYNYVDADHVVLSTESEGANRARFLSAVITGTVITGDDFSVHGQWSERAKVWYQNPEVIKLIENGKTFKPAEGNTDENASEMFTQKIGNSIYIAIFNYGSEPKTFALDGKRLGLNSKDQYELHELLQGDILGKTLNFKLDGGDAALYKLDIDAKK</sequence>
<accession>A0ABR6PJV8</accession>
<dbReference type="PANTHER" id="PTHR11452">
    <property type="entry name" value="ALPHA-GALACTOSIDASE/ALPHA-N-ACETYLGALACTOSAMINIDASE"/>
    <property type="match status" value="1"/>
</dbReference>
<protein>
    <submittedName>
        <fullName evidence="4">Alpha-galactosidase</fullName>
        <ecNumber evidence="4">3.2.1.22</ecNumber>
    </submittedName>
</protein>
<keyword evidence="5" id="KW-1185">Reference proteome</keyword>
<evidence type="ECO:0000256" key="1">
    <source>
        <dbReference type="ARBA" id="ARBA00009743"/>
    </source>
</evidence>
<organism evidence="4 5">
    <name type="scientific">Mucilaginibacter lappiensis</name>
    <dbReference type="NCBI Taxonomy" id="354630"/>
    <lineage>
        <taxon>Bacteria</taxon>
        <taxon>Pseudomonadati</taxon>
        <taxon>Bacteroidota</taxon>
        <taxon>Sphingobacteriia</taxon>
        <taxon>Sphingobacteriales</taxon>
        <taxon>Sphingobacteriaceae</taxon>
        <taxon>Mucilaginibacter</taxon>
    </lineage>
</organism>
<dbReference type="InterPro" id="IPR002241">
    <property type="entry name" value="Glyco_hydro_27"/>
</dbReference>
<comment type="similarity">
    <text evidence="1">Belongs to the glycosyl hydrolase 27 family.</text>
</comment>
<dbReference type="GO" id="GO:0004557">
    <property type="term" value="F:alpha-galactosidase activity"/>
    <property type="evidence" value="ECO:0007669"/>
    <property type="project" value="UniProtKB-EC"/>
</dbReference>
<dbReference type="InterPro" id="IPR017853">
    <property type="entry name" value="GH"/>
</dbReference>
<dbReference type="Gene3D" id="3.20.20.70">
    <property type="entry name" value="Aldolase class I"/>
    <property type="match status" value="1"/>
</dbReference>
<dbReference type="RefSeq" id="WP_139332319.1">
    <property type="nucleotide sequence ID" value="NZ_FTMG01000008.1"/>
</dbReference>
<reference evidence="4 5" key="1">
    <citation type="submission" date="2020-08" db="EMBL/GenBank/DDBJ databases">
        <title>Genomic Encyclopedia of Type Strains, Phase IV (KMG-V): Genome sequencing to study the core and pangenomes of soil and plant-associated prokaryotes.</title>
        <authorList>
            <person name="Whitman W."/>
        </authorList>
    </citation>
    <scope>NUCLEOTIDE SEQUENCE [LARGE SCALE GENOMIC DNA]</scope>
    <source>
        <strain evidence="4 5">ANJLi2</strain>
    </source>
</reference>
<evidence type="ECO:0000313" key="5">
    <source>
        <dbReference type="Proteomes" id="UP000541583"/>
    </source>
</evidence>
<dbReference type="InterPro" id="IPR013785">
    <property type="entry name" value="Aldolase_TIM"/>
</dbReference>
<proteinExistence type="inferred from homology"/>
<dbReference type="PANTHER" id="PTHR11452:SF75">
    <property type="entry name" value="ALPHA-GALACTOSIDASE MEL1"/>
    <property type="match status" value="1"/>
</dbReference>
<evidence type="ECO:0000313" key="4">
    <source>
        <dbReference type="EMBL" id="MBB6110063.1"/>
    </source>
</evidence>
<keyword evidence="3 4" id="KW-0326">Glycosidase</keyword>
<dbReference type="EC" id="3.2.1.22" evidence="4"/>
<dbReference type="Proteomes" id="UP000541583">
    <property type="component" value="Unassembled WGS sequence"/>
</dbReference>
<gene>
    <name evidence="4" type="ORF">HDF23_002819</name>
</gene>
<evidence type="ECO:0000256" key="2">
    <source>
        <dbReference type="ARBA" id="ARBA00022801"/>
    </source>
</evidence>
<name>A0ABR6PJV8_9SPHI</name>
<dbReference type="EMBL" id="JACHCB010000006">
    <property type="protein sequence ID" value="MBB6110063.1"/>
    <property type="molecule type" value="Genomic_DNA"/>
</dbReference>